<keyword evidence="9" id="KW-1185">Reference proteome</keyword>
<keyword evidence="4" id="KW-1015">Disulfide bond</keyword>
<dbReference type="Pfam" id="PF07686">
    <property type="entry name" value="V-set"/>
    <property type="match status" value="1"/>
</dbReference>
<dbReference type="GO" id="GO:0050863">
    <property type="term" value="P:regulation of T cell activation"/>
    <property type="evidence" value="ECO:0007669"/>
    <property type="project" value="UniProtKB-ARBA"/>
</dbReference>
<dbReference type="InterPro" id="IPR013783">
    <property type="entry name" value="Ig-like_fold"/>
</dbReference>
<keyword evidence="5" id="KW-0325">Glycoprotein</keyword>
<dbReference type="AlphaFoldDB" id="A0A6I9PWS8"/>
<evidence type="ECO:0000313" key="10">
    <source>
        <dbReference type="RefSeq" id="XP_010792652.1"/>
    </source>
</evidence>
<keyword evidence="3" id="KW-0472">Membrane</keyword>
<dbReference type="PANTHER" id="PTHR24100">
    <property type="entry name" value="BUTYROPHILIN"/>
    <property type="match status" value="1"/>
</dbReference>
<dbReference type="SMART" id="SM00409">
    <property type="entry name" value="IG"/>
    <property type="match status" value="1"/>
</dbReference>
<dbReference type="FunFam" id="2.60.40.10:FF:000142">
    <property type="entry name" value="V-set domain-containing T-cell activation inhibitor 1"/>
    <property type="match status" value="1"/>
</dbReference>
<dbReference type="GO" id="GO:0009897">
    <property type="term" value="C:external side of plasma membrane"/>
    <property type="evidence" value="ECO:0007669"/>
    <property type="project" value="TreeGrafter"/>
</dbReference>
<keyword evidence="2" id="KW-0732">Signal</keyword>
<dbReference type="PANTHER" id="PTHR24100:SF151">
    <property type="entry name" value="ICOS LIGAND"/>
    <property type="match status" value="1"/>
</dbReference>
<evidence type="ECO:0000256" key="4">
    <source>
        <dbReference type="ARBA" id="ARBA00023157"/>
    </source>
</evidence>
<evidence type="ECO:0000256" key="3">
    <source>
        <dbReference type="ARBA" id="ARBA00023136"/>
    </source>
</evidence>
<reference evidence="10" key="1">
    <citation type="submission" date="2025-08" db="UniProtKB">
        <authorList>
            <consortium name="RefSeq"/>
        </authorList>
    </citation>
    <scope>IDENTIFICATION</scope>
    <source>
        <tissue evidence="10">Muscle</tissue>
    </source>
</reference>
<dbReference type="GO" id="GO:1903037">
    <property type="term" value="P:regulation of leukocyte cell-cell adhesion"/>
    <property type="evidence" value="ECO:0007669"/>
    <property type="project" value="UniProtKB-ARBA"/>
</dbReference>
<name>A0A6I9PWS8_9TELE</name>
<dbReference type="Proteomes" id="UP000504611">
    <property type="component" value="Unplaced"/>
</dbReference>
<dbReference type="GeneID" id="104965396"/>
<dbReference type="SMART" id="SM00406">
    <property type="entry name" value="IGv"/>
    <property type="match status" value="1"/>
</dbReference>
<feature type="compositionally biased region" description="Pro residues" evidence="7">
    <location>
        <begin position="21"/>
        <end position="31"/>
    </location>
</feature>
<dbReference type="InterPro" id="IPR007110">
    <property type="entry name" value="Ig-like_dom"/>
</dbReference>
<evidence type="ECO:0000256" key="1">
    <source>
        <dbReference type="ARBA" id="ARBA00004370"/>
    </source>
</evidence>
<dbReference type="InterPro" id="IPR050504">
    <property type="entry name" value="IgSF_BTN/MOG"/>
</dbReference>
<comment type="subcellular location">
    <subcellularLocation>
        <location evidence="1">Membrane</location>
    </subcellularLocation>
</comment>
<organism evidence="9 10">
    <name type="scientific">Notothenia coriiceps</name>
    <name type="common">black rockcod</name>
    <dbReference type="NCBI Taxonomy" id="8208"/>
    <lineage>
        <taxon>Eukaryota</taxon>
        <taxon>Metazoa</taxon>
        <taxon>Chordata</taxon>
        <taxon>Craniata</taxon>
        <taxon>Vertebrata</taxon>
        <taxon>Euteleostomi</taxon>
        <taxon>Actinopterygii</taxon>
        <taxon>Neopterygii</taxon>
        <taxon>Teleostei</taxon>
        <taxon>Neoteleostei</taxon>
        <taxon>Acanthomorphata</taxon>
        <taxon>Eupercaria</taxon>
        <taxon>Perciformes</taxon>
        <taxon>Notothenioidei</taxon>
        <taxon>Nototheniidae</taxon>
        <taxon>Notothenia</taxon>
    </lineage>
</organism>
<accession>A0A6I9PWS8</accession>
<evidence type="ECO:0000256" key="7">
    <source>
        <dbReference type="SAM" id="MobiDB-lite"/>
    </source>
</evidence>
<feature type="region of interest" description="Disordered" evidence="7">
    <location>
        <begin position="1"/>
        <end position="33"/>
    </location>
</feature>
<dbReference type="GO" id="GO:0001817">
    <property type="term" value="P:regulation of cytokine production"/>
    <property type="evidence" value="ECO:0007669"/>
    <property type="project" value="TreeGrafter"/>
</dbReference>
<dbReference type="InterPro" id="IPR003599">
    <property type="entry name" value="Ig_sub"/>
</dbReference>
<evidence type="ECO:0000256" key="2">
    <source>
        <dbReference type="ARBA" id="ARBA00022729"/>
    </source>
</evidence>
<evidence type="ECO:0000256" key="6">
    <source>
        <dbReference type="ARBA" id="ARBA00023319"/>
    </source>
</evidence>
<dbReference type="InterPro" id="IPR013106">
    <property type="entry name" value="Ig_V-set"/>
</dbReference>
<evidence type="ECO:0000313" key="9">
    <source>
        <dbReference type="Proteomes" id="UP000504611"/>
    </source>
</evidence>
<keyword evidence="6" id="KW-0393">Immunoglobulin domain</keyword>
<sequence length="230" mass="24281">MSRGAQDSTGGQEGLVAPPFAAFPPPPPPQNGLPGAEFVPAAMFAAGVQSPAEVGAGAIIGSPSASPNNNFCVFPAESSVHGSPEKVNVSPEKVCVSAGGGAILPCSFPPNDVFRTLEWSKTDLKKVIVFLFRDNREDLIEQSPLYGSRTNLSVEGLKSGNASLRISNVQAADAGTYQCMRMWKKGQENITEVELFVVGGLPFISTVWGVSGHTWWEVQTGCTLHHVDLG</sequence>
<feature type="compositionally biased region" description="Polar residues" evidence="7">
    <location>
        <begin position="1"/>
        <end position="10"/>
    </location>
</feature>
<dbReference type="OrthoDB" id="10055806at2759"/>
<protein>
    <submittedName>
        <fullName evidence="10">V-set domain-containing T-cell activation inhibitor 1-like</fullName>
    </submittedName>
</protein>
<dbReference type="InterPro" id="IPR036179">
    <property type="entry name" value="Ig-like_dom_sf"/>
</dbReference>
<dbReference type="SUPFAM" id="SSF48726">
    <property type="entry name" value="Immunoglobulin"/>
    <property type="match status" value="1"/>
</dbReference>
<dbReference type="GO" id="GO:0005102">
    <property type="term" value="F:signaling receptor binding"/>
    <property type="evidence" value="ECO:0007669"/>
    <property type="project" value="TreeGrafter"/>
</dbReference>
<dbReference type="PROSITE" id="PS50835">
    <property type="entry name" value="IG_LIKE"/>
    <property type="match status" value="1"/>
</dbReference>
<dbReference type="GO" id="GO:0050852">
    <property type="term" value="P:T cell receptor signaling pathway"/>
    <property type="evidence" value="ECO:0007669"/>
    <property type="project" value="TreeGrafter"/>
</dbReference>
<proteinExistence type="predicted"/>
<gene>
    <name evidence="10" type="primary">LOC104965396</name>
</gene>
<feature type="domain" description="Ig-like" evidence="8">
    <location>
        <begin position="84"/>
        <end position="179"/>
    </location>
</feature>
<dbReference type="KEGG" id="ncc:104965396"/>
<evidence type="ECO:0000259" key="8">
    <source>
        <dbReference type="PROSITE" id="PS50835"/>
    </source>
</evidence>
<dbReference type="RefSeq" id="XP_010792652.1">
    <property type="nucleotide sequence ID" value="XM_010794350.1"/>
</dbReference>
<dbReference type="Gene3D" id="2.60.40.10">
    <property type="entry name" value="Immunoglobulins"/>
    <property type="match status" value="1"/>
</dbReference>
<evidence type="ECO:0000256" key="5">
    <source>
        <dbReference type="ARBA" id="ARBA00023180"/>
    </source>
</evidence>